<accession>A0A023FRS9</accession>
<feature type="signal peptide" evidence="1">
    <location>
        <begin position="1"/>
        <end position="23"/>
    </location>
</feature>
<keyword evidence="1" id="KW-0732">Signal</keyword>
<dbReference type="AlphaFoldDB" id="A0A023FRS9"/>
<evidence type="ECO:0000256" key="1">
    <source>
        <dbReference type="SAM" id="SignalP"/>
    </source>
</evidence>
<name>A0A023FRS9_AMBCJ</name>
<evidence type="ECO:0000313" key="2">
    <source>
        <dbReference type="EMBL" id="JAC24059.1"/>
    </source>
</evidence>
<organism evidence="2">
    <name type="scientific">Amblyomma cajennense</name>
    <name type="common">Cayenne tick</name>
    <name type="synonym">Acarus cajennensis</name>
    <dbReference type="NCBI Taxonomy" id="34607"/>
    <lineage>
        <taxon>Eukaryota</taxon>
        <taxon>Metazoa</taxon>
        <taxon>Ecdysozoa</taxon>
        <taxon>Arthropoda</taxon>
        <taxon>Chelicerata</taxon>
        <taxon>Arachnida</taxon>
        <taxon>Acari</taxon>
        <taxon>Parasitiformes</taxon>
        <taxon>Ixodida</taxon>
        <taxon>Ixodoidea</taxon>
        <taxon>Ixodidae</taxon>
        <taxon>Amblyomminae</taxon>
        <taxon>Amblyomma</taxon>
    </lineage>
</organism>
<feature type="chain" id="PRO_5001520145" evidence="1">
    <location>
        <begin position="24"/>
        <end position="182"/>
    </location>
</feature>
<protein>
    <submittedName>
        <fullName evidence="2">Putative secreted protein</fullName>
    </submittedName>
</protein>
<dbReference type="EMBL" id="GBBK01000423">
    <property type="protein sequence ID" value="JAC24059.1"/>
    <property type="molecule type" value="mRNA"/>
</dbReference>
<reference evidence="2" key="1">
    <citation type="submission" date="2014-03" db="EMBL/GenBank/DDBJ databases">
        <title>The sialotranscriptome of Amblyomma triste, Amblyomma parvum and Amblyomma cajennense ticks, uncovered by 454-based RNA-seq.</title>
        <authorList>
            <person name="Garcia G.R."/>
            <person name="Gardinassi L.G."/>
            <person name="Ribeiro J.M."/>
            <person name="Anatriello E."/>
            <person name="Ferreira B.R."/>
            <person name="Moreira H.N."/>
            <person name="Mafra C."/>
            <person name="Olegario M.M."/>
            <person name="Szabo P.J."/>
            <person name="Miranda-Santos I.K."/>
            <person name="Maruyama S.R."/>
        </authorList>
    </citation>
    <scope>NUCLEOTIDE SEQUENCE</scope>
    <source>
        <strain evidence="2">Uberlandia</strain>
        <tissue evidence="2">Salivary glands</tissue>
    </source>
</reference>
<proteinExistence type="evidence at transcript level"/>
<sequence length="182" mass="20470">MKVESLLLFTTLVIIGNGYRADGYRPGTAFCYPEPRHLPLLSCVSRCHMTNGRTYWVHHDGVPCFQTNARGKPIGSPGICKAGKCIRHDELGEPEFGAAARQIFSEKYHRCKDKDNSSKIVLSDCHYYCETDGGLFFGHYGNGTNNSCFLFDRAEPQRLGWCCRGKCNREPHCKGAEILRSE</sequence>